<protein>
    <submittedName>
        <fullName evidence="4">Plancitoxin-1-like protein</fullName>
    </submittedName>
</protein>
<keyword evidence="2" id="KW-0378">Hydrolase</keyword>
<reference evidence="4 5" key="1">
    <citation type="journal article" date="2018" name="Gigascience">
        <title>Genomes of trombidid mites reveal novel predicted allergens and laterally-transferred genes associated with secondary metabolism.</title>
        <authorList>
            <person name="Dong X."/>
            <person name="Chaisiri K."/>
            <person name="Xia D."/>
            <person name="Armstrong S.D."/>
            <person name="Fang Y."/>
            <person name="Donnelly M.J."/>
            <person name="Kadowaki T."/>
            <person name="McGarry J.W."/>
            <person name="Darby A.C."/>
            <person name="Makepeace B.L."/>
        </authorList>
    </citation>
    <scope>NUCLEOTIDE SEQUENCE [LARGE SCALE GENOMIC DNA]</scope>
    <source>
        <strain evidence="4">UoL-UT</strain>
    </source>
</reference>
<evidence type="ECO:0000256" key="3">
    <source>
        <dbReference type="SAM" id="SignalP"/>
    </source>
</evidence>
<sequence>MFKQILIVILFSLLFQTAIALKCKNEQFTDVDWYYVYKIPKLEDKEEPFNTGYAYAFMTSEDYAKGWIMSNNLVTDDESIFAQTLQQLYSDENEQHSYVLYSDQLPDGSETSAYGHTKGVLAMDRTTDFLN</sequence>
<feature type="chain" id="PRO_5019401017" evidence="3">
    <location>
        <begin position="21"/>
        <end position="131"/>
    </location>
</feature>
<name>A0A443RT83_9ACAR</name>
<dbReference type="GO" id="GO:0006309">
    <property type="term" value="P:apoptotic DNA fragmentation"/>
    <property type="evidence" value="ECO:0007669"/>
    <property type="project" value="TreeGrafter"/>
</dbReference>
<keyword evidence="3" id="KW-0732">Signal</keyword>
<dbReference type="EMBL" id="NCKV01039714">
    <property type="protein sequence ID" value="RWS18440.1"/>
    <property type="molecule type" value="Genomic_DNA"/>
</dbReference>
<dbReference type="PANTHER" id="PTHR10858">
    <property type="entry name" value="DEOXYRIBONUCLEASE II"/>
    <property type="match status" value="1"/>
</dbReference>
<comment type="caution">
    <text evidence="4">The sequence shown here is derived from an EMBL/GenBank/DDBJ whole genome shotgun (WGS) entry which is preliminary data.</text>
</comment>
<dbReference type="VEuPathDB" id="VectorBase:LDEU013600"/>
<dbReference type="Pfam" id="PF03265">
    <property type="entry name" value="DNase_II"/>
    <property type="match status" value="1"/>
</dbReference>
<comment type="similarity">
    <text evidence="1">Belongs to the DNase II family.</text>
</comment>
<dbReference type="Proteomes" id="UP000288716">
    <property type="component" value="Unassembled WGS sequence"/>
</dbReference>
<organism evidence="4 5">
    <name type="scientific">Leptotrombidium deliense</name>
    <dbReference type="NCBI Taxonomy" id="299467"/>
    <lineage>
        <taxon>Eukaryota</taxon>
        <taxon>Metazoa</taxon>
        <taxon>Ecdysozoa</taxon>
        <taxon>Arthropoda</taxon>
        <taxon>Chelicerata</taxon>
        <taxon>Arachnida</taxon>
        <taxon>Acari</taxon>
        <taxon>Acariformes</taxon>
        <taxon>Trombidiformes</taxon>
        <taxon>Prostigmata</taxon>
        <taxon>Anystina</taxon>
        <taxon>Parasitengona</taxon>
        <taxon>Trombiculoidea</taxon>
        <taxon>Trombiculidae</taxon>
        <taxon>Leptotrombidium</taxon>
    </lineage>
</organism>
<proteinExistence type="inferred from homology"/>
<dbReference type="AlphaFoldDB" id="A0A443RT83"/>
<accession>A0A443RT83</accession>
<feature type="signal peptide" evidence="3">
    <location>
        <begin position="1"/>
        <end position="20"/>
    </location>
</feature>
<evidence type="ECO:0000313" key="4">
    <source>
        <dbReference type="EMBL" id="RWS18440.1"/>
    </source>
</evidence>
<evidence type="ECO:0000256" key="2">
    <source>
        <dbReference type="ARBA" id="ARBA00022801"/>
    </source>
</evidence>
<dbReference type="PANTHER" id="PTHR10858:SF23">
    <property type="entry name" value="DEOXYRIBONUCLEASE II"/>
    <property type="match status" value="1"/>
</dbReference>
<dbReference type="GO" id="GO:0004531">
    <property type="term" value="F:deoxyribonuclease II activity"/>
    <property type="evidence" value="ECO:0007669"/>
    <property type="project" value="InterPro"/>
</dbReference>
<evidence type="ECO:0000256" key="1">
    <source>
        <dbReference type="ARBA" id="ARBA00007527"/>
    </source>
</evidence>
<evidence type="ECO:0000313" key="5">
    <source>
        <dbReference type="Proteomes" id="UP000288716"/>
    </source>
</evidence>
<dbReference type="STRING" id="299467.A0A443RT83"/>
<dbReference type="OrthoDB" id="10261598at2759"/>
<keyword evidence="5" id="KW-1185">Reference proteome</keyword>
<dbReference type="InterPro" id="IPR004947">
    <property type="entry name" value="DNase_II"/>
</dbReference>
<gene>
    <name evidence="4" type="ORF">B4U80_09336</name>
</gene>